<dbReference type="Pfam" id="PF00741">
    <property type="entry name" value="Gas_vesicle"/>
    <property type="match status" value="1"/>
</dbReference>
<comment type="similarity">
    <text evidence="2 3">Belongs to the gas vesicle GvpA family.</text>
</comment>
<accession>A0ABW3MAW9</accession>
<evidence type="ECO:0000313" key="5">
    <source>
        <dbReference type="EMBL" id="MFD1047158.1"/>
    </source>
</evidence>
<comment type="subcellular location">
    <subcellularLocation>
        <location evidence="3">Gas vesicle shell</location>
    </subcellularLocation>
</comment>
<dbReference type="PANTHER" id="PTHR35344:SF4">
    <property type="entry name" value="GAS VESICLE PROTEIN A1"/>
    <property type="match status" value="1"/>
</dbReference>
<organism evidence="5 6">
    <name type="scientific">Kibdelosporangium lantanae</name>
    <dbReference type="NCBI Taxonomy" id="1497396"/>
    <lineage>
        <taxon>Bacteria</taxon>
        <taxon>Bacillati</taxon>
        <taxon>Actinomycetota</taxon>
        <taxon>Actinomycetes</taxon>
        <taxon>Pseudonocardiales</taxon>
        <taxon>Pseudonocardiaceae</taxon>
        <taxon>Kibdelosporangium</taxon>
    </lineage>
</organism>
<keyword evidence="1 3" id="KW-0304">Gas vesicle</keyword>
<dbReference type="PANTHER" id="PTHR35344">
    <property type="entry name" value="GAS VESICLE STRUCTURAL PROTEIN 2-RELATED"/>
    <property type="match status" value="1"/>
</dbReference>
<dbReference type="HAMAP" id="MF_00576">
    <property type="entry name" value="Gas_vesicle_A"/>
    <property type="match status" value="1"/>
</dbReference>
<protein>
    <recommendedName>
        <fullName evidence="3">Gas vesicle protein A</fullName>
        <shortName evidence="3">GVP</shortName>
    </recommendedName>
</protein>
<evidence type="ECO:0000313" key="6">
    <source>
        <dbReference type="Proteomes" id="UP001597045"/>
    </source>
</evidence>
<reference evidence="6" key="1">
    <citation type="journal article" date="2019" name="Int. J. Syst. Evol. Microbiol.">
        <title>The Global Catalogue of Microorganisms (GCM) 10K type strain sequencing project: providing services to taxonomists for standard genome sequencing and annotation.</title>
        <authorList>
            <consortium name="The Broad Institute Genomics Platform"/>
            <consortium name="The Broad Institute Genome Sequencing Center for Infectious Disease"/>
            <person name="Wu L."/>
            <person name="Ma J."/>
        </authorList>
    </citation>
    <scope>NUCLEOTIDE SEQUENCE [LARGE SCALE GENOMIC DNA]</scope>
    <source>
        <strain evidence="6">JCM 31486</strain>
    </source>
</reference>
<evidence type="ECO:0000256" key="2">
    <source>
        <dbReference type="ARBA" id="ARBA00035646"/>
    </source>
</evidence>
<evidence type="ECO:0000256" key="3">
    <source>
        <dbReference type="HAMAP-Rule" id="MF_00576"/>
    </source>
</evidence>
<feature type="region of interest" description="Disordered" evidence="4">
    <location>
        <begin position="99"/>
        <end position="131"/>
    </location>
</feature>
<comment type="function">
    <text evidence="3">Gas vesicles are hollow, gas filled proteinaceous nanostructures found in some microorganisms. During planktonic growth they allow positioning of the organism at a favorable depth for light or nutrient acquisition. GvpA forms the protein shell.</text>
</comment>
<dbReference type="InterPro" id="IPR000638">
    <property type="entry name" value="Gas-vesicle_GvpA-like"/>
</dbReference>
<keyword evidence="6" id="KW-1185">Reference proteome</keyword>
<name>A0ABW3MAW9_9PSEU</name>
<evidence type="ECO:0000256" key="1">
    <source>
        <dbReference type="ARBA" id="ARBA00022987"/>
    </source>
</evidence>
<comment type="caution">
    <text evidence="5">The sequence shown here is derived from an EMBL/GenBank/DDBJ whole genome shotgun (WGS) entry which is preliminary data.</text>
</comment>
<dbReference type="EMBL" id="JBHTIS010000952">
    <property type="protein sequence ID" value="MFD1047158.1"/>
    <property type="molecule type" value="Genomic_DNA"/>
</dbReference>
<dbReference type="Proteomes" id="UP001597045">
    <property type="component" value="Unassembled WGS sequence"/>
</dbReference>
<proteinExistence type="inferred from homology"/>
<gene>
    <name evidence="5" type="primary">gvpJ</name>
    <name evidence="3" type="synonym">gvpA</name>
    <name evidence="5" type="ORF">ACFQ1S_17195</name>
</gene>
<comment type="subunit">
    <text evidence="3">The gas vesicle shell is 2 nm thick and consists of a single layer of this protein. It forms helical ribs nearly perpendicular to the long axis of the vesicle.</text>
</comment>
<sequence length="131" mass="13630">MTAPAPAPGGLAETLNILLDKGLVIDATVRVSVIGIEILTIEAKIVIASVDTYIRYLEAMQRLDAAKRATNGTIPAPGTQGLLGTHGIHPLMTPPVPAVVTQDEPLLPPPAVEARATRVPPSATKTTEEPS</sequence>
<evidence type="ECO:0000256" key="4">
    <source>
        <dbReference type="SAM" id="MobiDB-lite"/>
    </source>
</evidence>
<dbReference type="InterPro" id="IPR050530">
    <property type="entry name" value="GvpA"/>
</dbReference>
<dbReference type="InterPro" id="IPR047870">
    <property type="entry name" value="Gas_vesicle_GvpA"/>
</dbReference>